<dbReference type="PROSITE" id="PS50931">
    <property type="entry name" value="HTH_LYSR"/>
    <property type="match status" value="1"/>
</dbReference>
<keyword evidence="4" id="KW-0804">Transcription</keyword>
<dbReference type="SUPFAM" id="SSF53850">
    <property type="entry name" value="Periplasmic binding protein-like II"/>
    <property type="match status" value="1"/>
</dbReference>
<sequence>MRDEGWGSQPTDPFVSIQGTGRKTLLHTEALGADPRKLLYLATVIEEGSLIKAARLLGISQPALSKSMDRLEAGLGVRLLHRSALGVKPTAMGELFYSHARLIRDETRLAHSRAQGADGPGTLTVGTLPSIASGVMPQAVAAWRERHPAIRIRVIEKVQIELLLGLLRCELDVIVGQTEFYDIFLDGLKQRVLFRDRLRVLARPSHPLFDQVRVGWADLARCPWVCPIVGWAQHTLLERLMTQAGVQPPQDLVECGSIDFTKGLLQSSEHLALLPEHAVTAEILKGRLRALPVDAPEFKRDIAVIFREASPPDSIAADLIAHIAAAGEAQTRRLG</sequence>
<dbReference type="Gene3D" id="3.40.190.10">
    <property type="entry name" value="Periplasmic binding protein-like II"/>
    <property type="match status" value="2"/>
</dbReference>
<dbReference type="InterPro" id="IPR005119">
    <property type="entry name" value="LysR_subst-bd"/>
</dbReference>
<evidence type="ECO:0000313" key="7">
    <source>
        <dbReference type="Proteomes" id="UP001368500"/>
    </source>
</evidence>
<keyword evidence="7" id="KW-1185">Reference proteome</keyword>
<dbReference type="EMBL" id="JBBUTF010000026">
    <property type="protein sequence ID" value="MEK8028604.1"/>
    <property type="molecule type" value="Genomic_DNA"/>
</dbReference>
<evidence type="ECO:0000256" key="2">
    <source>
        <dbReference type="ARBA" id="ARBA00023015"/>
    </source>
</evidence>
<evidence type="ECO:0000259" key="5">
    <source>
        <dbReference type="PROSITE" id="PS50931"/>
    </source>
</evidence>
<keyword evidence="2" id="KW-0805">Transcription regulation</keyword>
<feature type="domain" description="HTH lysR-type" evidence="5">
    <location>
        <begin position="34"/>
        <end position="90"/>
    </location>
</feature>
<dbReference type="RefSeq" id="WP_341376388.1">
    <property type="nucleotide sequence ID" value="NZ_JBBUTF010000026.1"/>
</dbReference>
<comment type="similarity">
    <text evidence="1">Belongs to the LysR transcriptional regulatory family.</text>
</comment>
<dbReference type="Proteomes" id="UP001368500">
    <property type="component" value="Unassembled WGS sequence"/>
</dbReference>
<keyword evidence="3" id="KW-0238">DNA-binding</keyword>
<proteinExistence type="inferred from homology"/>
<dbReference type="InterPro" id="IPR036388">
    <property type="entry name" value="WH-like_DNA-bd_sf"/>
</dbReference>
<comment type="caution">
    <text evidence="6">The sequence shown here is derived from an EMBL/GenBank/DDBJ whole genome shotgun (WGS) entry which is preliminary data.</text>
</comment>
<dbReference type="PANTHER" id="PTHR30419">
    <property type="entry name" value="HTH-TYPE TRANSCRIPTIONAL REGULATOR YBHD"/>
    <property type="match status" value="1"/>
</dbReference>
<dbReference type="InterPro" id="IPR000847">
    <property type="entry name" value="LysR_HTH_N"/>
</dbReference>
<evidence type="ECO:0000256" key="4">
    <source>
        <dbReference type="ARBA" id="ARBA00023163"/>
    </source>
</evidence>
<dbReference type="Pfam" id="PF00126">
    <property type="entry name" value="HTH_1"/>
    <property type="match status" value="1"/>
</dbReference>
<dbReference type="SUPFAM" id="SSF46785">
    <property type="entry name" value="Winged helix' DNA-binding domain"/>
    <property type="match status" value="1"/>
</dbReference>
<organism evidence="6 7">
    <name type="scientific">Pseudaquabacterium rugosum</name>
    <dbReference type="NCBI Taxonomy" id="2984194"/>
    <lineage>
        <taxon>Bacteria</taxon>
        <taxon>Pseudomonadati</taxon>
        <taxon>Pseudomonadota</taxon>
        <taxon>Betaproteobacteria</taxon>
        <taxon>Burkholderiales</taxon>
        <taxon>Sphaerotilaceae</taxon>
        <taxon>Pseudaquabacterium</taxon>
    </lineage>
</organism>
<dbReference type="Gene3D" id="1.10.10.10">
    <property type="entry name" value="Winged helix-like DNA-binding domain superfamily/Winged helix DNA-binding domain"/>
    <property type="match status" value="1"/>
</dbReference>
<evidence type="ECO:0000313" key="6">
    <source>
        <dbReference type="EMBL" id="MEK8028604.1"/>
    </source>
</evidence>
<evidence type="ECO:0000256" key="1">
    <source>
        <dbReference type="ARBA" id="ARBA00009437"/>
    </source>
</evidence>
<dbReference type="InterPro" id="IPR036390">
    <property type="entry name" value="WH_DNA-bd_sf"/>
</dbReference>
<dbReference type="Pfam" id="PF03466">
    <property type="entry name" value="LysR_substrate"/>
    <property type="match status" value="1"/>
</dbReference>
<protein>
    <submittedName>
        <fullName evidence="6">LysR family transcriptional regulator</fullName>
    </submittedName>
</protein>
<accession>A0ABU9BHP6</accession>
<reference evidence="6 7" key="1">
    <citation type="submission" date="2024-04" db="EMBL/GenBank/DDBJ databases">
        <title>Novel species of the genus Ideonella isolated from streams.</title>
        <authorList>
            <person name="Lu H."/>
        </authorList>
    </citation>
    <scope>NUCLEOTIDE SEQUENCE [LARGE SCALE GENOMIC DNA]</scope>
    <source>
        <strain evidence="6 7">BYS139W</strain>
    </source>
</reference>
<name>A0ABU9BHP6_9BURK</name>
<dbReference type="InterPro" id="IPR050950">
    <property type="entry name" value="HTH-type_LysR_regulators"/>
</dbReference>
<dbReference type="PANTHER" id="PTHR30419:SF8">
    <property type="entry name" value="NITROGEN ASSIMILATION TRANSCRIPTIONAL ACTIVATOR-RELATED"/>
    <property type="match status" value="1"/>
</dbReference>
<gene>
    <name evidence="6" type="ORF">AACH11_21810</name>
</gene>
<evidence type="ECO:0000256" key="3">
    <source>
        <dbReference type="ARBA" id="ARBA00023125"/>
    </source>
</evidence>
<dbReference type="PRINTS" id="PR00039">
    <property type="entry name" value="HTHLYSR"/>
</dbReference>